<reference evidence="7 9" key="1">
    <citation type="submission" date="2014-11" db="EMBL/GenBank/DDBJ databases">
        <title>Genetic blueprint of the zoonotic pathogen Toxocara canis.</title>
        <authorList>
            <person name="Zhu X.-Q."/>
            <person name="Korhonen P.K."/>
            <person name="Cai H."/>
            <person name="Young N.D."/>
            <person name="Nejsum P."/>
            <person name="von Samson-Himmelstjerna G."/>
            <person name="Boag P.R."/>
            <person name="Tan P."/>
            <person name="Li Q."/>
            <person name="Min J."/>
            <person name="Yang Y."/>
            <person name="Wang X."/>
            <person name="Fang X."/>
            <person name="Hall R.S."/>
            <person name="Hofmann A."/>
            <person name="Sternberg P.W."/>
            <person name="Jex A.R."/>
            <person name="Gasser R.B."/>
        </authorList>
    </citation>
    <scope>NUCLEOTIDE SEQUENCE [LARGE SCALE GENOMIC DNA]</scope>
    <source>
        <strain evidence="7">PN_DK_2014</strain>
    </source>
</reference>
<dbReference type="Pfam" id="PF00083">
    <property type="entry name" value="Sugar_tr"/>
    <property type="match status" value="1"/>
</dbReference>
<dbReference type="OrthoDB" id="5296287at2759"/>
<evidence type="ECO:0000259" key="6">
    <source>
        <dbReference type="PROSITE" id="PS50850"/>
    </source>
</evidence>
<feature type="transmembrane region" description="Helical" evidence="5">
    <location>
        <begin position="313"/>
        <end position="334"/>
    </location>
</feature>
<feature type="transmembrane region" description="Helical" evidence="5">
    <location>
        <begin position="168"/>
        <end position="186"/>
    </location>
</feature>
<evidence type="ECO:0000256" key="2">
    <source>
        <dbReference type="ARBA" id="ARBA00022692"/>
    </source>
</evidence>
<keyword evidence="4 5" id="KW-0472">Membrane</keyword>
<evidence type="ECO:0000313" key="7">
    <source>
        <dbReference type="EMBL" id="KHN76207.1"/>
    </source>
</evidence>
<name>A0A0B2V424_TOXCA</name>
<dbReference type="InterPro" id="IPR036259">
    <property type="entry name" value="MFS_trans_sf"/>
</dbReference>
<feature type="transmembrane region" description="Helical" evidence="5">
    <location>
        <begin position="346"/>
        <end position="363"/>
    </location>
</feature>
<dbReference type="AlphaFoldDB" id="A0A0B2V424"/>
<dbReference type="InterPro" id="IPR020846">
    <property type="entry name" value="MFS_dom"/>
</dbReference>
<dbReference type="Proteomes" id="UP000031036">
    <property type="component" value="Unassembled WGS sequence"/>
</dbReference>
<protein>
    <submittedName>
        <fullName evidence="7">Putative transporter</fullName>
    </submittedName>
</protein>
<evidence type="ECO:0000256" key="3">
    <source>
        <dbReference type="ARBA" id="ARBA00022989"/>
    </source>
</evidence>
<accession>A0A0B2V424</accession>
<feature type="transmembrane region" description="Helical" evidence="5">
    <location>
        <begin position="465"/>
        <end position="482"/>
    </location>
</feature>
<organism evidence="7 9">
    <name type="scientific">Toxocara canis</name>
    <name type="common">Canine roundworm</name>
    <dbReference type="NCBI Taxonomy" id="6265"/>
    <lineage>
        <taxon>Eukaryota</taxon>
        <taxon>Metazoa</taxon>
        <taxon>Ecdysozoa</taxon>
        <taxon>Nematoda</taxon>
        <taxon>Chromadorea</taxon>
        <taxon>Rhabditida</taxon>
        <taxon>Spirurina</taxon>
        <taxon>Ascaridomorpha</taxon>
        <taxon>Ascaridoidea</taxon>
        <taxon>Toxocaridae</taxon>
        <taxon>Toxocara</taxon>
    </lineage>
</organism>
<feature type="transmembrane region" description="Helical" evidence="5">
    <location>
        <begin position="224"/>
        <end position="244"/>
    </location>
</feature>
<dbReference type="PANTHER" id="PTHR24064">
    <property type="entry name" value="SOLUTE CARRIER FAMILY 22 MEMBER"/>
    <property type="match status" value="1"/>
</dbReference>
<dbReference type="CDD" id="cd17317">
    <property type="entry name" value="MFS_SLC22"/>
    <property type="match status" value="1"/>
</dbReference>
<dbReference type="EMBL" id="JPKZ01002563">
    <property type="protein sequence ID" value="KHN76207.1"/>
    <property type="molecule type" value="Genomic_DNA"/>
</dbReference>
<evidence type="ECO:0000256" key="1">
    <source>
        <dbReference type="ARBA" id="ARBA00004141"/>
    </source>
</evidence>
<feature type="transmembrane region" description="Helical" evidence="5">
    <location>
        <begin position="108"/>
        <end position="127"/>
    </location>
</feature>
<sequence>MSTAALALKQSRSSLRHDSDGVEQLIYDTHAIACENADQILEELGPRNRYILFMTLLLSFAWAVGAMPIMCSAFIVSSGDCNEETKCEHENRTTVVSDFNLTDERQYLADWTTSAFMLGNMFGASVLTHISDRIGRRPVLLLSLMTLAIVGSASVLAESIHLFTFGRFLQGICSPGICLVVWVLGYECIPITLRGYATLIYGTMWVIGYCALAPMAYFITNWRILLLASTLPAGILAIVFFFLVPESLHFLVVNGKNEEAMKWVKKAQKYDRSQSNKNVGKMMEALFNSTSKRQETKHSKSLGIDELLSNKIFIFYSLILTFLWTSDTFVYFGISLYTTRLAGNKYWNYAISGIIEMPAYLFAPAVLDNCGRKPVVVWTHFLAGFSLIAFILVPNGMGWLRTSLWLMGKFGISCSFICIFVYGSEIFPTTLRNVCIGLCSVIARVGGIVAPYVKLLEIVSPQLPMVFFGSVSVAAGVLTLFLPETKGHALPSSLSDIREESK</sequence>
<dbReference type="OMA" id="WVLGYEN"/>
<evidence type="ECO:0000313" key="8">
    <source>
        <dbReference type="EMBL" id="VDM40672.1"/>
    </source>
</evidence>
<dbReference type="GO" id="GO:0022857">
    <property type="term" value="F:transmembrane transporter activity"/>
    <property type="evidence" value="ECO:0007669"/>
    <property type="project" value="InterPro"/>
</dbReference>
<keyword evidence="3 5" id="KW-1133">Transmembrane helix</keyword>
<keyword evidence="9" id="KW-1185">Reference proteome</keyword>
<keyword evidence="2 5" id="KW-0812">Transmembrane</keyword>
<dbReference type="PROSITE" id="PS50850">
    <property type="entry name" value="MFS"/>
    <property type="match status" value="1"/>
</dbReference>
<feature type="transmembrane region" description="Helical" evidence="5">
    <location>
        <begin position="198"/>
        <end position="218"/>
    </location>
</feature>
<dbReference type="EMBL" id="UYWY01020151">
    <property type="protein sequence ID" value="VDM40672.1"/>
    <property type="molecule type" value="Genomic_DNA"/>
</dbReference>
<feature type="transmembrane region" description="Helical" evidence="5">
    <location>
        <begin position="404"/>
        <end position="422"/>
    </location>
</feature>
<feature type="transmembrane region" description="Helical" evidence="5">
    <location>
        <begin position="50"/>
        <end position="76"/>
    </location>
</feature>
<gene>
    <name evidence="7" type="ORF">Tcan_03002</name>
    <name evidence="8" type="ORF">TCNE_LOCUS9351</name>
</gene>
<feature type="transmembrane region" description="Helical" evidence="5">
    <location>
        <begin position="434"/>
        <end position="453"/>
    </location>
</feature>
<feature type="domain" description="Major facilitator superfamily (MFS) profile" evidence="6">
    <location>
        <begin position="51"/>
        <end position="487"/>
    </location>
</feature>
<dbReference type="InterPro" id="IPR005828">
    <property type="entry name" value="MFS_sugar_transport-like"/>
</dbReference>
<evidence type="ECO:0000256" key="5">
    <source>
        <dbReference type="SAM" id="Phobius"/>
    </source>
</evidence>
<comment type="subcellular location">
    <subcellularLocation>
        <location evidence="1">Membrane</location>
        <topology evidence="1">Multi-pass membrane protein</topology>
    </subcellularLocation>
</comment>
<dbReference type="STRING" id="6265.A0A0B2V424"/>
<evidence type="ECO:0000256" key="4">
    <source>
        <dbReference type="ARBA" id="ARBA00023136"/>
    </source>
</evidence>
<feature type="transmembrane region" description="Helical" evidence="5">
    <location>
        <begin position="139"/>
        <end position="162"/>
    </location>
</feature>
<feature type="transmembrane region" description="Helical" evidence="5">
    <location>
        <begin position="375"/>
        <end position="392"/>
    </location>
</feature>
<proteinExistence type="predicted"/>
<dbReference type="Gene3D" id="1.20.1250.20">
    <property type="entry name" value="MFS general substrate transporter like domains"/>
    <property type="match status" value="1"/>
</dbReference>
<evidence type="ECO:0000313" key="9">
    <source>
        <dbReference type="Proteomes" id="UP000031036"/>
    </source>
</evidence>
<reference evidence="8" key="2">
    <citation type="submission" date="2018-11" db="EMBL/GenBank/DDBJ databases">
        <authorList>
            <consortium name="Pathogen Informatics"/>
        </authorList>
    </citation>
    <scope>NUCLEOTIDE SEQUENCE [LARGE SCALE GENOMIC DNA]</scope>
</reference>
<dbReference type="SUPFAM" id="SSF103473">
    <property type="entry name" value="MFS general substrate transporter"/>
    <property type="match status" value="1"/>
</dbReference>
<dbReference type="GO" id="GO:0016020">
    <property type="term" value="C:membrane"/>
    <property type="evidence" value="ECO:0007669"/>
    <property type="project" value="UniProtKB-SubCell"/>
</dbReference>